<dbReference type="InterPro" id="IPR020846">
    <property type="entry name" value="MFS_dom"/>
</dbReference>
<sequence>MAGSGNADNLRQFVFYLSRNYVVLLVAAALGVISPSGNEVGPFSSVEVGILSQLVEPENRVLMHYQVLGFVGLAVGSLVAGSAISTLDGMADKSLEECYGYVFLAYGLIAVVKVILSLSLSEHVELDPRQAALPQVGSPTERQPLLPAKVDVSPPSPTASEPEVPSSVPLLRLALVVALFSVDSFASSLTPASYVSLYFKDLYHASIRLITTVLAGSALGAVVTSLAAGALAKRIGLVLTMVTTHIPAQLLTAGMAFAPSLPSVVALYILRTCISSMDSSIRGALLSAMVPRTSRTRLLGVVDVARTLAAAPGPFVTGRLVEIDAFRWVFVLSGAIKIACASLVGLQRLAQPHVRLAD</sequence>
<proteinExistence type="predicted"/>
<evidence type="ECO:0000256" key="1">
    <source>
        <dbReference type="ARBA" id="ARBA00004141"/>
    </source>
</evidence>
<dbReference type="GO" id="GO:0022857">
    <property type="term" value="F:transmembrane transporter activity"/>
    <property type="evidence" value="ECO:0007669"/>
    <property type="project" value="InterPro"/>
</dbReference>
<evidence type="ECO:0000256" key="2">
    <source>
        <dbReference type="SAM" id="MobiDB-lite"/>
    </source>
</evidence>
<keyword evidence="3" id="KW-0472">Membrane</keyword>
<dbReference type="PANTHER" id="PTHR23520">
    <property type="entry name" value="TRANSPORTER, PUTATIVE (AFU_ORTHOLOGUE AFUA_3G04000)-RELATED"/>
    <property type="match status" value="1"/>
</dbReference>
<dbReference type="AlphaFoldDB" id="A0AAV5GMJ0"/>
<keyword evidence="3" id="KW-0812">Transmembrane</keyword>
<organism evidence="5 6">
    <name type="scientific">Rhodotorula paludigena</name>
    <dbReference type="NCBI Taxonomy" id="86838"/>
    <lineage>
        <taxon>Eukaryota</taxon>
        <taxon>Fungi</taxon>
        <taxon>Dikarya</taxon>
        <taxon>Basidiomycota</taxon>
        <taxon>Pucciniomycotina</taxon>
        <taxon>Microbotryomycetes</taxon>
        <taxon>Sporidiobolales</taxon>
        <taxon>Sporidiobolaceae</taxon>
        <taxon>Rhodotorula</taxon>
    </lineage>
</organism>
<feature type="region of interest" description="Disordered" evidence="2">
    <location>
        <begin position="133"/>
        <end position="164"/>
    </location>
</feature>
<evidence type="ECO:0000313" key="5">
    <source>
        <dbReference type="EMBL" id="GJN90247.1"/>
    </source>
</evidence>
<dbReference type="Gene3D" id="1.20.1250.20">
    <property type="entry name" value="MFS general substrate transporter like domains"/>
    <property type="match status" value="1"/>
</dbReference>
<keyword evidence="6" id="KW-1185">Reference proteome</keyword>
<dbReference type="Pfam" id="PF07690">
    <property type="entry name" value="MFS_1"/>
    <property type="match status" value="1"/>
</dbReference>
<feature type="transmembrane region" description="Helical" evidence="3">
    <location>
        <begin position="21"/>
        <end position="37"/>
    </location>
</feature>
<dbReference type="Proteomes" id="UP001342314">
    <property type="component" value="Unassembled WGS sequence"/>
</dbReference>
<dbReference type="GO" id="GO:0016020">
    <property type="term" value="C:membrane"/>
    <property type="evidence" value="ECO:0007669"/>
    <property type="project" value="UniProtKB-SubCell"/>
</dbReference>
<dbReference type="PANTHER" id="PTHR23520:SF5">
    <property type="entry name" value="TRANSPORTER, PUTATIVE (AFU_ORTHOLOGUE AFUA_3G04000)-RELATED"/>
    <property type="match status" value="1"/>
</dbReference>
<gene>
    <name evidence="5" type="ORF">Rhopal_003246-T1</name>
</gene>
<dbReference type="InterPro" id="IPR011701">
    <property type="entry name" value="MFS"/>
</dbReference>
<dbReference type="PROSITE" id="PS50850">
    <property type="entry name" value="MFS"/>
    <property type="match status" value="1"/>
</dbReference>
<feature type="transmembrane region" description="Helical" evidence="3">
    <location>
        <begin position="67"/>
        <end position="87"/>
    </location>
</feature>
<dbReference type="InterPro" id="IPR036259">
    <property type="entry name" value="MFS_trans_sf"/>
</dbReference>
<feature type="domain" description="Major facilitator superfamily (MFS) profile" evidence="4">
    <location>
        <begin position="169"/>
        <end position="358"/>
    </location>
</feature>
<keyword evidence="3" id="KW-1133">Transmembrane helix</keyword>
<comment type="subcellular location">
    <subcellularLocation>
        <location evidence="1">Membrane</location>
        <topology evidence="1">Multi-pass membrane protein</topology>
    </subcellularLocation>
</comment>
<accession>A0AAV5GMJ0</accession>
<protein>
    <recommendedName>
        <fullName evidence="4">Major facilitator superfamily (MFS) profile domain-containing protein</fullName>
    </recommendedName>
</protein>
<feature type="transmembrane region" description="Helical" evidence="3">
    <location>
        <begin position="209"/>
        <end position="230"/>
    </location>
</feature>
<reference evidence="5 6" key="1">
    <citation type="submission" date="2021-12" db="EMBL/GenBank/DDBJ databases">
        <title>High titer production of polyol ester of fatty acids by Rhodotorula paludigena BS15 towards product separation-free biomass refinery.</title>
        <authorList>
            <person name="Mano J."/>
            <person name="Ono H."/>
            <person name="Tanaka T."/>
            <person name="Naito K."/>
            <person name="Sushida H."/>
            <person name="Ike M."/>
            <person name="Tokuyasu K."/>
            <person name="Kitaoka M."/>
        </authorList>
    </citation>
    <scope>NUCLEOTIDE SEQUENCE [LARGE SCALE GENOMIC DNA]</scope>
    <source>
        <strain evidence="5 6">BS15</strain>
    </source>
</reference>
<dbReference type="EMBL" id="BQKY01000006">
    <property type="protein sequence ID" value="GJN90247.1"/>
    <property type="molecule type" value="Genomic_DNA"/>
</dbReference>
<comment type="caution">
    <text evidence="5">The sequence shown here is derived from an EMBL/GenBank/DDBJ whole genome shotgun (WGS) entry which is preliminary data.</text>
</comment>
<evidence type="ECO:0000256" key="3">
    <source>
        <dbReference type="SAM" id="Phobius"/>
    </source>
</evidence>
<name>A0AAV5GMJ0_9BASI</name>
<evidence type="ECO:0000313" key="6">
    <source>
        <dbReference type="Proteomes" id="UP001342314"/>
    </source>
</evidence>
<feature type="transmembrane region" description="Helical" evidence="3">
    <location>
        <begin position="99"/>
        <end position="120"/>
    </location>
</feature>
<feature type="transmembrane region" description="Helical" evidence="3">
    <location>
        <begin position="250"/>
        <end position="270"/>
    </location>
</feature>
<feature type="transmembrane region" description="Helical" evidence="3">
    <location>
        <begin position="173"/>
        <end position="197"/>
    </location>
</feature>
<dbReference type="SUPFAM" id="SSF103473">
    <property type="entry name" value="MFS general substrate transporter"/>
    <property type="match status" value="1"/>
</dbReference>
<evidence type="ECO:0000259" key="4">
    <source>
        <dbReference type="PROSITE" id="PS50850"/>
    </source>
</evidence>